<gene>
    <name evidence="9" type="ORF">AKG39_06015</name>
</gene>
<evidence type="ECO:0000256" key="3">
    <source>
        <dbReference type="ARBA" id="ARBA00022723"/>
    </source>
</evidence>
<keyword evidence="2" id="KW-0004">4Fe-4S</keyword>
<dbReference type="InterPro" id="IPR009051">
    <property type="entry name" value="Helical_ferredxn"/>
</dbReference>
<dbReference type="InterPro" id="IPR010208">
    <property type="entry name" value="Ion_transpt_RnfC/RsxC"/>
</dbReference>
<dbReference type="PANTHER" id="PTHR43034">
    <property type="entry name" value="ION-TRANSLOCATING OXIDOREDUCTASE COMPLEX SUBUNIT C"/>
    <property type="match status" value="1"/>
</dbReference>
<dbReference type="SUPFAM" id="SSF46548">
    <property type="entry name" value="alpha-helical ferredoxin"/>
    <property type="match status" value="1"/>
</dbReference>
<dbReference type="RefSeq" id="WP_050739472.1">
    <property type="nucleotide sequence ID" value="NZ_LGYO01000012.1"/>
</dbReference>
<dbReference type="Gene3D" id="1.10.1060.10">
    <property type="entry name" value="Alpha-helical ferredoxin"/>
    <property type="match status" value="1"/>
</dbReference>
<keyword evidence="1" id="KW-0813">Transport</keyword>
<dbReference type="STRING" id="52689.AKG39_06015"/>
<dbReference type="EMBL" id="LGYO01000012">
    <property type="protein sequence ID" value="KNZ42480.1"/>
    <property type="molecule type" value="Genomic_DNA"/>
</dbReference>
<keyword evidence="10" id="KW-1185">Reference proteome</keyword>
<dbReference type="Gene3D" id="3.40.50.11540">
    <property type="entry name" value="NADH-ubiquinone oxidoreductase 51kDa subunit"/>
    <property type="match status" value="1"/>
</dbReference>
<dbReference type="AlphaFoldDB" id="A0A0L6U3X1"/>
<dbReference type="InterPro" id="IPR017900">
    <property type="entry name" value="4Fe4S_Fe_S_CS"/>
</dbReference>
<keyword evidence="6" id="KW-0408">Iron</keyword>
<dbReference type="PATRIC" id="fig|52689.4.peg.299"/>
<keyword evidence="4" id="KW-0677">Repeat</keyword>
<dbReference type="GO" id="GO:0009055">
    <property type="term" value="F:electron transfer activity"/>
    <property type="evidence" value="ECO:0007669"/>
    <property type="project" value="InterPro"/>
</dbReference>
<keyword evidence="3" id="KW-0479">Metal-binding</keyword>
<dbReference type="GO" id="GO:0046872">
    <property type="term" value="F:metal ion binding"/>
    <property type="evidence" value="ECO:0007669"/>
    <property type="project" value="UniProtKB-KW"/>
</dbReference>
<dbReference type="PIRSF" id="PIRSF036408">
    <property type="entry name" value="PduS_prd"/>
    <property type="match status" value="1"/>
</dbReference>
<dbReference type="InterPro" id="IPR017896">
    <property type="entry name" value="4Fe4S_Fe-S-bd"/>
</dbReference>
<dbReference type="PROSITE" id="PS51379">
    <property type="entry name" value="4FE4S_FER_2"/>
    <property type="match status" value="1"/>
</dbReference>
<evidence type="ECO:0000313" key="9">
    <source>
        <dbReference type="EMBL" id="KNZ42480.1"/>
    </source>
</evidence>
<dbReference type="Pfam" id="PF13534">
    <property type="entry name" value="Fer4_17"/>
    <property type="match status" value="1"/>
</dbReference>
<organism evidence="9 10">
    <name type="scientific">Acetobacterium bakii</name>
    <dbReference type="NCBI Taxonomy" id="52689"/>
    <lineage>
        <taxon>Bacteria</taxon>
        <taxon>Bacillati</taxon>
        <taxon>Bacillota</taxon>
        <taxon>Clostridia</taxon>
        <taxon>Eubacteriales</taxon>
        <taxon>Eubacteriaceae</taxon>
        <taxon>Acetobacterium</taxon>
    </lineage>
</organism>
<dbReference type="Pfam" id="PF10531">
    <property type="entry name" value="SLBB"/>
    <property type="match status" value="1"/>
</dbReference>
<evidence type="ECO:0000256" key="6">
    <source>
        <dbReference type="ARBA" id="ARBA00023004"/>
    </source>
</evidence>
<comment type="caution">
    <text evidence="9">The sequence shown here is derived from an EMBL/GenBank/DDBJ whole genome shotgun (WGS) entry which is preliminary data.</text>
</comment>
<dbReference type="InterPro" id="IPR026902">
    <property type="entry name" value="RnfC_N"/>
</dbReference>
<dbReference type="InterPro" id="IPR017054">
    <property type="entry name" value="PduS"/>
</dbReference>
<protein>
    <submittedName>
        <fullName evidence="9">NADH dehydrogenase</fullName>
    </submittedName>
</protein>
<dbReference type="PANTHER" id="PTHR43034:SF2">
    <property type="entry name" value="ION-TRANSLOCATING OXIDOREDUCTASE COMPLEX SUBUNIT C"/>
    <property type="match status" value="1"/>
</dbReference>
<dbReference type="Pfam" id="PF13375">
    <property type="entry name" value="RnfC_N"/>
    <property type="match status" value="1"/>
</dbReference>
<dbReference type="GO" id="GO:0016020">
    <property type="term" value="C:membrane"/>
    <property type="evidence" value="ECO:0007669"/>
    <property type="project" value="InterPro"/>
</dbReference>
<dbReference type="GO" id="GO:0051539">
    <property type="term" value="F:4 iron, 4 sulfur cluster binding"/>
    <property type="evidence" value="ECO:0007669"/>
    <property type="project" value="UniProtKB-KW"/>
</dbReference>
<dbReference type="InterPro" id="IPR011538">
    <property type="entry name" value="Nuo51_FMN-bd"/>
</dbReference>
<dbReference type="SUPFAM" id="SSF142984">
    <property type="entry name" value="Nqo1 middle domain-like"/>
    <property type="match status" value="1"/>
</dbReference>
<evidence type="ECO:0000313" key="10">
    <source>
        <dbReference type="Proteomes" id="UP000036873"/>
    </source>
</evidence>
<proteinExistence type="predicted"/>
<feature type="domain" description="4Fe-4S ferredoxin-type" evidence="8">
    <location>
        <begin position="242"/>
        <end position="273"/>
    </location>
</feature>
<keyword evidence="7" id="KW-0411">Iron-sulfur</keyword>
<keyword evidence="5" id="KW-0249">Electron transport</keyword>
<sequence length="445" mass="48380">MNSEYVNRITEAGVVGAGGAGFPTHVKLAAKAEYIIVNAAECEPLIRVDQELLLHYSNDILEGLTGIIQETGAKKGYIAIKAKHTEAIDCLKEQLKHYESIELFLLEDFYPAGDEQITVYEVLKRVVPKGGIPLNVGCIVCNVETVLNVNNAARGKMVTTTYVTITGDVKTPATFCLPIGMSYKEALELCGVETWDGKVGIDGGPMMGKVIADFEMPITKTTKAIILLDQDSALIQKKTKGIEQVLKQSRIACIQCQKCTDLCPRDLLGHNVKPHLVMRIANYGLSDFGGMKTALSCSECGACELYACPNGLSPRKVNAMIKQQLSEAGIKIDKEEEQKSPSDMIAYRKIPVKRLIERLGLKKYDVSAPLKSFECNVKKVVIPLKQHIGALARPVVEKGMMVSEGTLIGEIANGKLGACIHASISGIITAVANESITIETREDRI</sequence>
<dbReference type="OrthoDB" id="9767754at2"/>
<dbReference type="SUPFAM" id="SSF142019">
    <property type="entry name" value="Nqo1 FMN-binding domain-like"/>
    <property type="match status" value="1"/>
</dbReference>
<accession>A0A0L6U3X1</accession>
<evidence type="ECO:0000259" key="8">
    <source>
        <dbReference type="PROSITE" id="PS51379"/>
    </source>
</evidence>
<dbReference type="InterPro" id="IPR019554">
    <property type="entry name" value="Soluble_ligand-bd"/>
</dbReference>
<evidence type="ECO:0000256" key="5">
    <source>
        <dbReference type="ARBA" id="ARBA00022982"/>
    </source>
</evidence>
<evidence type="ECO:0000256" key="1">
    <source>
        <dbReference type="ARBA" id="ARBA00022448"/>
    </source>
</evidence>
<dbReference type="InterPro" id="IPR037225">
    <property type="entry name" value="Nuo51_FMN-bd_sf"/>
</dbReference>
<dbReference type="Proteomes" id="UP000036873">
    <property type="component" value="Unassembled WGS sequence"/>
</dbReference>
<dbReference type="Pfam" id="PF01512">
    <property type="entry name" value="Complex1_51K"/>
    <property type="match status" value="1"/>
</dbReference>
<evidence type="ECO:0000256" key="4">
    <source>
        <dbReference type="ARBA" id="ARBA00022737"/>
    </source>
</evidence>
<reference evidence="10" key="1">
    <citation type="submission" date="2015-07" db="EMBL/GenBank/DDBJ databases">
        <title>Draft genome sequence of Acetobacterium bakii DSM 8293, a potential psychrophilic chemical producer through syngas fermentation.</title>
        <authorList>
            <person name="Song Y."/>
            <person name="Hwang S."/>
            <person name="Cho B.-K."/>
        </authorList>
    </citation>
    <scope>NUCLEOTIDE SEQUENCE [LARGE SCALE GENOMIC DNA]</scope>
    <source>
        <strain evidence="10">DSM 8239</strain>
    </source>
</reference>
<evidence type="ECO:0000256" key="7">
    <source>
        <dbReference type="ARBA" id="ARBA00023014"/>
    </source>
</evidence>
<evidence type="ECO:0000256" key="2">
    <source>
        <dbReference type="ARBA" id="ARBA00022485"/>
    </source>
</evidence>
<dbReference type="PROSITE" id="PS00198">
    <property type="entry name" value="4FE4S_FER_1"/>
    <property type="match status" value="1"/>
</dbReference>
<name>A0A0L6U3X1_9FIRM</name>